<dbReference type="PROSITE" id="PS51257">
    <property type="entry name" value="PROKAR_LIPOPROTEIN"/>
    <property type="match status" value="1"/>
</dbReference>
<proteinExistence type="predicted"/>
<reference evidence="2 3" key="1">
    <citation type="submission" date="2019-04" db="EMBL/GenBank/DDBJ databases">
        <title>Azoarcus nasutitermitis sp. nov. isolated from termite nest.</title>
        <authorList>
            <person name="Lin S.-Y."/>
            <person name="Hameed A."/>
            <person name="Hsu Y.-H."/>
            <person name="Young C.-C."/>
        </authorList>
    </citation>
    <scope>NUCLEOTIDE SEQUENCE [LARGE SCALE GENOMIC DNA]</scope>
    <source>
        <strain evidence="2 3">CC-YHH838</strain>
    </source>
</reference>
<feature type="signal peptide" evidence="1">
    <location>
        <begin position="1"/>
        <end position="25"/>
    </location>
</feature>
<dbReference type="Proteomes" id="UP000308430">
    <property type="component" value="Unassembled WGS sequence"/>
</dbReference>
<name>A0A4S4AX54_9RHOO</name>
<evidence type="ECO:0000313" key="2">
    <source>
        <dbReference type="EMBL" id="THF64655.1"/>
    </source>
</evidence>
<gene>
    <name evidence="2" type="ORF">E6C76_11410</name>
</gene>
<organism evidence="2 3">
    <name type="scientific">Pseudothauera nasutitermitis</name>
    <dbReference type="NCBI Taxonomy" id="2565930"/>
    <lineage>
        <taxon>Bacteria</taxon>
        <taxon>Pseudomonadati</taxon>
        <taxon>Pseudomonadota</taxon>
        <taxon>Betaproteobacteria</taxon>
        <taxon>Rhodocyclales</taxon>
        <taxon>Zoogloeaceae</taxon>
        <taxon>Pseudothauera</taxon>
    </lineage>
</organism>
<sequence length="171" mass="18747">MNAMRYARPTGTGLLAASAAALMLAACGTPRVAPPAPQVPEEVLEHPSQARERLRPMPVRPLDVQAECRFTDAAGYKVDASVDIRQSDVRAFSARIDVPRRGACRFDLADFRQVRKAPNVELRAADGCSVLVWEQGDQVTVGFSRCASRCDRGTFDYVWPLLVDRPSGRCS</sequence>
<evidence type="ECO:0000313" key="3">
    <source>
        <dbReference type="Proteomes" id="UP000308430"/>
    </source>
</evidence>
<keyword evidence="1" id="KW-0732">Signal</keyword>
<dbReference type="OrthoDB" id="8526496at2"/>
<comment type="caution">
    <text evidence="2">The sequence shown here is derived from an EMBL/GenBank/DDBJ whole genome shotgun (WGS) entry which is preliminary data.</text>
</comment>
<accession>A0A4S4AX54</accession>
<evidence type="ECO:0000256" key="1">
    <source>
        <dbReference type="SAM" id="SignalP"/>
    </source>
</evidence>
<keyword evidence="3" id="KW-1185">Reference proteome</keyword>
<protein>
    <recommendedName>
        <fullName evidence="4">Lipoprotein</fullName>
    </recommendedName>
</protein>
<evidence type="ECO:0008006" key="4">
    <source>
        <dbReference type="Google" id="ProtNLM"/>
    </source>
</evidence>
<feature type="chain" id="PRO_5020887025" description="Lipoprotein" evidence="1">
    <location>
        <begin position="26"/>
        <end position="171"/>
    </location>
</feature>
<dbReference type="AlphaFoldDB" id="A0A4S4AX54"/>
<dbReference type="EMBL" id="SSOC01000004">
    <property type="protein sequence ID" value="THF64655.1"/>
    <property type="molecule type" value="Genomic_DNA"/>
</dbReference>